<dbReference type="AlphaFoldDB" id="A0A0A8L8Y0"/>
<keyword evidence="5 10" id="KW-0812">Transmembrane</keyword>
<evidence type="ECO:0000256" key="9">
    <source>
        <dbReference type="ARBA" id="ARBA00023180"/>
    </source>
</evidence>
<keyword evidence="12" id="KW-1185">Reference proteome</keyword>
<evidence type="ECO:0000313" key="11">
    <source>
        <dbReference type="EMBL" id="CDO94630.1"/>
    </source>
</evidence>
<dbReference type="Pfam" id="PF11051">
    <property type="entry name" value="Mannosyl_trans3"/>
    <property type="match status" value="1"/>
</dbReference>
<gene>
    <name evidence="11" type="ORF">KLDO_g2889</name>
</gene>
<evidence type="ECO:0000256" key="10">
    <source>
        <dbReference type="SAM" id="Phobius"/>
    </source>
</evidence>
<keyword evidence="4" id="KW-0808">Transferase</keyword>
<organism evidence="11 12">
    <name type="scientific">Kluyveromyces dobzhanskii CBS 2104</name>
    <dbReference type="NCBI Taxonomy" id="1427455"/>
    <lineage>
        <taxon>Eukaryota</taxon>
        <taxon>Fungi</taxon>
        <taxon>Dikarya</taxon>
        <taxon>Ascomycota</taxon>
        <taxon>Saccharomycotina</taxon>
        <taxon>Saccharomycetes</taxon>
        <taxon>Saccharomycetales</taxon>
        <taxon>Saccharomycetaceae</taxon>
        <taxon>Kluyveromyces</taxon>
    </lineage>
</organism>
<protein>
    <submittedName>
        <fullName evidence="11">WGS project CCBQ000000000 data, contig 00014</fullName>
    </submittedName>
</protein>
<dbReference type="InterPro" id="IPR022751">
    <property type="entry name" value="Alpha_mannosyltransferase"/>
</dbReference>
<sequence length="743" mass="85364">MAVRRFLSATRYSLPSIRSKPVLLSVFGTCIALLCYLLFFKSNLSLEDLKNAASSGYLTSQPTFSEIMSDVRIKPIDEVPVSPLELIPDIEIAMKKKYDQSWNFLSRGKKYRMFNDYDLNTRCEFYFHNLYNLKEDWTNNIRRFTFDINDLDTSSRLGNLMDEDGVQLADEKSLRLYKRTHNVALGMERLRLYDKCFVNNNGPNPVKMNNFFSKSKSITSKLDKEVMGKHISYATTRKNSFLNDLDSSSFQKYDQWDFEHRMFPMIPYFELHNFTSVMPIFTGPNSPEPLPQGKFPVLHRKTGEVIRLETFQYDSTKSLWANWNDMSSACAKRGIVLSAGDGQTDVVIRLIATLRAQGNRLPIQVIHNSQLSTDSVKRLSEAAKSKTFSSGPAQSIWFLDVSPTIEPSMKQNFDRFKNKWLSVMFNTFEQFVFIDSDAISYINLAEYFNFPEYKLTGTLLFKDRSLTFQTEQKCPALFETLEPRMLESYYFGTYPMINADHVEETCMSSLSPEEKVYKKFFEIGHQHNLESGLLAINKNKHIIGLAIATFLNISPKVGGCGWGDKEFFWLGLLVSGQQYSIYDVDASAVGVPEQKKFTEKGGPSDDYQICSLQVAHTSYENHLLWINGGSQYCKKPEAFEDDWKNIEGLRNSFSDDKEKAMDAYSDIVNIEAAIIPDTKGGDWGREDQRCKGYFWCGKFSTKVKPYTYNKVINKGKLIYFDEDELRYIEKINSIWNSAIAPSA</sequence>
<dbReference type="EMBL" id="CCBQ010000039">
    <property type="protein sequence ID" value="CDO94630.1"/>
    <property type="molecule type" value="Genomic_DNA"/>
</dbReference>
<keyword evidence="9" id="KW-0325">Glycoprotein</keyword>
<evidence type="ECO:0000256" key="1">
    <source>
        <dbReference type="ARBA" id="ARBA00004606"/>
    </source>
</evidence>
<evidence type="ECO:0000256" key="7">
    <source>
        <dbReference type="ARBA" id="ARBA00022989"/>
    </source>
</evidence>
<evidence type="ECO:0000256" key="4">
    <source>
        <dbReference type="ARBA" id="ARBA00022679"/>
    </source>
</evidence>
<evidence type="ECO:0000256" key="2">
    <source>
        <dbReference type="ARBA" id="ARBA00009105"/>
    </source>
</evidence>
<dbReference type="GO" id="GO:0016020">
    <property type="term" value="C:membrane"/>
    <property type="evidence" value="ECO:0007669"/>
    <property type="project" value="UniProtKB-SubCell"/>
</dbReference>
<keyword evidence="7 10" id="KW-1133">Transmembrane helix</keyword>
<comment type="subcellular location">
    <subcellularLocation>
        <location evidence="1">Membrane</location>
        <topology evidence="1">Single-pass type II membrane protein</topology>
    </subcellularLocation>
</comment>
<keyword evidence="3" id="KW-0328">Glycosyltransferase</keyword>
<dbReference type="PANTHER" id="PTHR31392">
    <property type="entry name" value="ALPHA-1,3-MANNOSYLTRANSFERASE MNN1-RELATED"/>
    <property type="match status" value="1"/>
</dbReference>
<dbReference type="GO" id="GO:0006493">
    <property type="term" value="P:protein O-linked glycosylation"/>
    <property type="evidence" value="ECO:0007669"/>
    <property type="project" value="TreeGrafter"/>
</dbReference>
<accession>A0A0A8L8Y0</accession>
<evidence type="ECO:0000256" key="5">
    <source>
        <dbReference type="ARBA" id="ARBA00022692"/>
    </source>
</evidence>
<evidence type="ECO:0000256" key="6">
    <source>
        <dbReference type="ARBA" id="ARBA00022968"/>
    </source>
</evidence>
<keyword evidence="8 10" id="KW-0472">Membrane</keyword>
<comment type="caution">
    <text evidence="11">The sequence shown here is derived from an EMBL/GenBank/DDBJ whole genome shotgun (WGS) entry which is preliminary data.</text>
</comment>
<name>A0A0A8L8Y0_9SACH</name>
<dbReference type="Proteomes" id="UP000031516">
    <property type="component" value="Unassembled WGS sequence"/>
</dbReference>
<proteinExistence type="inferred from homology"/>
<dbReference type="OrthoDB" id="430354at2759"/>
<dbReference type="GO" id="GO:0000033">
    <property type="term" value="F:alpha-1,3-mannosyltransferase activity"/>
    <property type="evidence" value="ECO:0007669"/>
    <property type="project" value="TreeGrafter"/>
</dbReference>
<comment type="similarity">
    <text evidence="2">Belongs to the MNN1/MNT family.</text>
</comment>
<dbReference type="PANTHER" id="PTHR31392:SF1">
    <property type="entry name" value="ALPHA-1,3-MANNOSYLTRANSFERASE MNN1-RELATED"/>
    <property type="match status" value="1"/>
</dbReference>
<evidence type="ECO:0000256" key="3">
    <source>
        <dbReference type="ARBA" id="ARBA00022676"/>
    </source>
</evidence>
<evidence type="ECO:0000313" key="12">
    <source>
        <dbReference type="Proteomes" id="UP000031516"/>
    </source>
</evidence>
<dbReference type="GO" id="GO:0005794">
    <property type="term" value="C:Golgi apparatus"/>
    <property type="evidence" value="ECO:0007669"/>
    <property type="project" value="TreeGrafter"/>
</dbReference>
<feature type="transmembrane region" description="Helical" evidence="10">
    <location>
        <begin position="21"/>
        <end position="40"/>
    </location>
</feature>
<evidence type="ECO:0000256" key="8">
    <source>
        <dbReference type="ARBA" id="ARBA00023136"/>
    </source>
</evidence>
<keyword evidence="6" id="KW-0735">Signal-anchor</keyword>
<reference evidence="11 12" key="1">
    <citation type="submission" date="2014-03" db="EMBL/GenBank/DDBJ databases">
        <title>The genome of Kluyveromyces dobzhanskii.</title>
        <authorList>
            <person name="Nystedt B."/>
            <person name="Astrom S."/>
        </authorList>
    </citation>
    <scope>NUCLEOTIDE SEQUENCE [LARGE SCALE GENOMIC DNA]</scope>
    <source>
        <strain evidence="11 12">CBS 2104</strain>
    </source>
</reference>
<dbReference type="InterPro" id="IPR029044">
    <property type="entry name" value="Nucleotide-diphossugar_trans"/>
</dbReference>
<dbReference type="SUPFAM" id="SSF53448">
    <property type="entry name" value="Nucleotide-diphospho-sugar transferases"/>
    <property type="match status" value="1"/>
</dbReference>